<gene>
    <name evidence="1" type="ORF">RCOM_1800510</name>
</gene>
<dbReference type="AlphaFoldDB" id="B9THK6"/>
<feature type="non-terminal residue" evidence="1">
    <location>
        <position position="1"/>
    </location>
</feature>
<reference evidence="2" key="1">
    <citation type="journal article" date="2010" name="Nat. Biotechnol.">
        <title>Draft genome sequence of the oilseed species Ricinus communis.</title>
        <authorList>
            <person name="Chan A.P."/>
            <person name="Crabtree J."/>
            <person name="Zhao Q."/>
            <person name="Lorenzi H."/>
            <person name="Orvis J."/>
            <person name="Puiu D."/>
            <person name="Melake-Berhan A."/>
            <person name="Jones K.M."/>
            <person name="Redman J."/>
            <person name="Chen G."/>
            <person name="Cahoon E.B."/>
            <person name="Gedil M."/>
            <person name="Stanke M."/>
            <person name="Haas B.J."/>
            <person name="Wortman J.R."/>
            <person name="Fraser-Liggett C.M."/>
            <person name="Ravel J."/>
            <person name="Rabinowicz P.D."/>
        </authorList>
    </citation>
    <scope>NUCLEOTIDE SEQUENCE [LARGE SCALE GENOMIC DNA]</scope>
    <source>
        <strain evidence="2">cv. Hale</strain>
    </source>
</reference>
<evidence type="ECO:0000313" key="1">
    <source>
        <dbReference type="EMBL" id="EEF24659.1"/>
    </source>
</evidence>
<accession>B9THK6</accession>
<dbReference type="EMBL" id="EQ981647">
    <property type="protein sequence ID" value="EEF24659.1"/>
    <property type="molecule type" value="Genomic_DNA"/>
</dbReference>
<evidence type="ECO:0000313" key="2">
    <source>
        <dbReference type="Proteomes" id="UP000008311"/>
    </source>
</evidence>
<proteinExistence type="predicted"/>
<dbReference type="InParanoid" id="B9THK6"/>
<name>B9THK6_RICCO</name>
<keyword evidence="2" id="KW-1185">Reference proteome</keyword>
<sequence>VDADGGAAGFAGAIVEAAVMFRTFDDIVHDEPVGQMHLLMRAHAVGRKELVIGAAIDRECPASVIKADHILILDIVDLAGLDPVAHPILPKFMAFDRKLGESA</sequence>
<protein>
    <submittedName>
        <fullName evidence="1">Uncharacterized protein</fullName>
    </submittedName>
</protein>
<organism evidence="1 2">
    <name type="scientific">Ricinus communis</name>
    <name type="common">Castor bean</name>
    <dbReference type="NCBI Taxonomy" id="3988"/>
    <lineage>
        <taxon>Eukaryota</taxon>
        <taxon>Viridiplantae</taxon>
        <taxon>Streptophyta</taxon>
        <taxon>Embryophyta</taxon>
        <taxon>Tracheophyta</taxon>
        <taxon>Spermatophyta</taxon>
        <taxon>Magnoliopsida</taxon>
        <taxon>eudicotyledons</taxon>
        <taxon>Gunneridae</taxon>
        <taxon>Pentapetalae</taxon>
        <taxon>rosids</taxon>
        <taxon>fabids</taxon>
        <taxon>Malpighiales</taxon>
        <taxon>Euphorbiaceae</taxon>
        <taxon>Acalyphoideae</taxon>
        <taxon>Acalypheae</taxon>
        <taxon>Ricinus</taxon>
    </lineage>
</organism>
<dbReference type="Proteomes" id="UP000008311">
    <property type="component" value="Unassembled WGS sequence"/>
</dbReference>